<keyword evidence="5 7" id="KW-1133">Transmembrane helix</keyword>
<feature type="transmembrane region" description="Helical" evidence="7">
    <location>
        <begin position="73"/>
        <end position="97"/>
    </location>
</feature>
<dbReference type="AlphaFoldDB" id="A0A6L4X0W3"/>
<evidence type="ECO:0000313" key="10">
    <source>
        <dbReference type="Proteomes" id="UP000482084"/>
    </source>
</evidence>
<dbReference type="PANTHER" id="PTHR43744">
    <property type="entry name" value="ABC TRANSPORTER PERMEASE PROTEIN MG189-RELATED-RELATED"/>
    <property type="match status" value="1"/>
</dbReference>
<evidence type="ECO:0000256" key="5">
    <source>
        <dbReference type="ARBA" id="ARBA00022989"/>
    </source>
</evidence>
<evidence type="ECO:0000256" key="1">
    <source>
        <dbReference type="ARBA" id="ARBA00004651"/>
    </source>
</evidence>
<feature type="transmembrane region" description="Helical" evidence="7">
    <location>
        <begin position="247"/>
        <end position="267"/>
    </location>
</feature>
<dbReference type="PANTHER" id="PTHR43744:SF6">
    <property type="entry name" value="ABC TRANSPORTER PERMEASE PROTEIN YESQ-RELATED"/>
    <property type="match status" value="1"/>
</dbReference>
<feature type="transmembrane region" description="Helical" evidence="7">
    <location>
        <begin position="109"/>
        <end position="132"/>
    </location>
</feature>
<dbReference type="InterPro" id="IPR000515">
    <property type="entry name" value="MetI-like"/>
</dbReference>
<keyword evidence="10" id="KW-1185">Reference proteome</keyword>
<sequence length="285" mass="31541">MNNNYKTPGAKARRYAILTVVSAILCAPLVFVVSIALSSDATTNAMSFSFFPTEWHWENFIRVFDSGLPIGRFIINSLCIVLPACLFMTLSSALVSYGFARLRAPGKDILFIIVLSTMMIPGQVLMIPQFILFRTLGWVNTLLPLVIPNLFANAYNVFLMRQFITRIPTELDEAAELDGLGYFGIFTRIILPMMTPVLAAVCVFTFSANWGNFFGPLLYINDEEKMPLALGLQVLSAQSSGAQTPPWNMIMVGSLILIIPVLIVYYFSQKYIYESGLGVGSAGIK</sequence>
<keyword evidence="4 7" id="KW-0812">Transmembrane</keyword>
<dbReference type="EMBL" id="WBSM01000010">
    <property type="protein sequence ID" value="KAB8287177.1"/>
    <property type="molecule type" value="Genomic_DNA"/>
</dbReference>
<dbReference type="SUPFAM" id="SSF161098">
    <property type="entry name" value="MetI-like"/>
    <property type="match status" value="1"/>
</dbReference>
<keyword evidence="6 7" id="KW-0472">Membrane</keyword>
<comment type="caution">
    <text evidence="9">The sequence shown here is derived from an EMBL/GenBank/DDBJ whole genome shotgun (WGS) entry which is preliminary data.</text>
</comment>
<dbReference type="CDD" id="cd06261">
    <property type="entry name" value="TM_PBP2"/>
    <property type="match status" value="1"/>
</dbReference>
<dbReference type="RefSeq" id="WP_204316680.1">
    <property type="nucleotide sequence ID" value="NZ_WBSM01000010.1"/>
</dbReference>
<evidence type="ECO:0000256" key="3">
    <source>
        <dbReference type="ARBA" id="ARBA00022475"/>
    </source>
</evidence>
<feature type="transmembrane region" description="Helical" evidence="7">
    <location>
        <begin position="15"/>
        <end position="37"/>
    </location>
</feature>
<evidence type="ECO:0000259" key="8">
    <source>
        <dbReference type="PROSITE" id="PS50928"/>
    </source>
</evidence>
<dbReference type="Proteomes" id="UP000482084">
    <property type="component" value="Unassembled WGS sequence"/>
</dbReference>
<dbReference type="PROSITE" id="PS50928">
    <property type="entry name" value="ABC_TM1"/>
    <property type="match status" value="1"/>
</dbReference>
<dbReference type="GO" id="GO:0055085">
    <property type="term" value="P:transmembrane transport"/>
    <property type="evidence" value="ECO:0007669"/>
    <property type="project" value="InterPro"/>
</dbReference>
<comment type="subcellular location">
    <subcellularLocation>
        <location evidence="1 7">Cell membrane</location>
        <topology evidence="1 7">Multi-pass membrane protein</topology>
    </subcellularLocation>
</comment>
<evidence type="ECO:0000256" key="6">
    <source>
        <dbReference type="ARBA" id="ARBA00023136"/>
    </source>
</evidence>
<keyword evidence="3" id="KW-1003">Cell membrane</keyword>
<comment type="similarity">
    <text evidence="7">Belongs to the binding-protein-dependent transport system permease family.</text>
</comment>
<evidence type="ECO:0000256" key="7">
    <source>
        <dbReference type="RuleBase" id="RU363032"/>
    </source>
</evidence>
<proteinExistence type="inferred from homology"/>
<dbReference type="GO" id="GO:0005886">
    <property type="term" value="C:plasma membrane"/>
    <property type="evidence" value="ECO:0007669"/>
    <property type="project" value="UniProtKB-SubCell"/>
</dbReference>
<name>A0A6L4X0W3_9BIFI</name>
<organism evidence="9 10">
    <name type="scientific">Bifidobacterium ramosum</name>
    <dbReference type="NCBI Taxonomy" id="1798158"/>
    <lineage>
        <taxon>Bacteria</taxon>
        <taxon>Bacillati</taxon>
        <taxon>Actinomycetota</taxon>
        <taxon>Actinomycetes</taxon>
        <taxon>Bifidobacteriales</taxon>
        <taxon>Bifidobacteriaceae</taxon>
        <taxon>Bifidobacterium</taxon>
    </lineage>
</organism>
<protein>
    <submittedName>
        <fullName evidence="9">ABC-type sugar transport system, permease component</fullName>
    </submittedName>
</protein>
<feature type="transmembrane region" description="Helical" evidence="7">
    <location>
        <begin position="180"/>
        <end position="206"/>
    </location>
</feature>
<keyword evidence="9" id="KW-0762">Sugar transport</keyword>
<evidence type="ECO:0000256" key="4">
    <source>
        <dbReference type="ARBA" id="ARBA00022692"/>
    </source>
</evidence>
<gene>
    <name evidence="9" type="ORF">DSM100688_1752</name>
</gene>
<dbReference type="Gene3D" id="1.10.3720.10">
    <property type="entry name" value="MetI-like"/>
    <property type="match status" value="1"/>
</dbReference>
<feature type="transmembrane region" description="Helical" evidence="7">
    <location>
        <begin position="138"/>
        <end position="159"/>
    </location>
</feature>
<feature type="domain" description="ABC transmembrane type-1" evidence="8">
    <location>
        <begin position="74"/>
        <end position="268"/>
    </location>
</feature>
<accession>A0A6L4X0W3</accession>
<evidence type="ECO:0000256" key="2">
    <source>
        <dbReference type="ARBA" id="ARBA00022448"/>
    </source>
</evidence>
<dbReference type="InterPro" id="IPR035906">
    <property type="entry name" value="MetI-like_sf"/>
</dbReference>
<evidence type="ECO:0000313" key="9">
    <source>
        <dbReference type="EMBL" id="KAB8287177.1"/>
    </source>
</evidence>
<keyword evidence="2 7" id="KW-0813">Transport</keyword>
<dbReference type="Pfam" id="PF00528">
    <property type="entry name" value="BPD_transp_1"/>
    <property type="match status" value="1"/>
</dbReference>
<reference evidence="9 10" key="1">
    <citation type="submission" date="2019-10" db="EMBL/GenBank/DDBJ databases">
        <title>Characterization of the phylogenetic diversity of two novel species belonging to the genus Bifidobacterium: Bifidobacterium cebidarum sp. nov. and Bifidobacterium leontopitheci sp. nov.</title>
        <authorList>
            <person name="Lugli G.A."/>
            <person name="Duranti S."/>
            <person name="Milani C."/>
            <person name="Turroni F."/>
            <person name="Ventura M."/>
        </authorList>
    </citation>
    <scope>NUCLEOTIDE SEQUENCE [LARGE SCALE GENOMIC DNA]</scope>
    <source>
        <strain evidence="9 10">DSM 100688</strain>
    </source>
</reference>